<dbReference type="InterPro" id="IPR011009">
    <property type="entry name" value="Kinase-like_dom_sf"/>
</dbReference>
<gene>
    <name evidence="8" type="ORF">TM35_000021800</name>
</gene>
<evidence type="ECO:0000259" key="7">
    <source>
        <dbReference type="PROSITE" id="PS50011"/>
    </source>
</evidence>
<proteinExistence type="inferred from homology"/>
<keyword evidence="3 6" id="KW-0547">Nucleotide-binding</keyword>
<dbReference type="PROSITE" id="PS00107">
    <property type="entry name" value="PROTEIN_KINASE_ATP"/>
    <property type="match status" value="1"/>
</dbReference>
<protein>
    <submittedName>
        <fullName evidence="8">Putative serine/threonine protein kinase</fullName>
    </submittedName>
</protein>
<evidence type="ECO:0000256" key="4">
    <source>
        <dbReference type="ARBA" id="ARBA00022777"/>
    </source>
</evidence>
<dbReference type="OrthoDB" id="248561at2759"/>
<accession>A0A1X0P7E2</accession>
<feature type="domain" description="Protein kinase" evidence="7">
    <location>
        <begin position="99"/>
        <end position="519"/>
    </location>
</feature>
<dbReference type="SMART" id="SM00220">
    <property type="entry name" value="S_TKc"/>
    <property type="match status" value="1"/>
</dbReference>
<dbReference type="SUPFAM" id="SSF56112">
    <property type="entry name" value="Protein kinase-like (PK-like)"/>
    <property type="match status" value="1"/>
</dbReference>
<keyword evidence="9" id="KW-1185">Reference proteome</keyword>
<dbReference type="AlphaFoldDB" id="A0A1X0P7E2"/>
<dbReference type="GO" id="GO:0004674">
    <property type="term" value="F:protein serine/threonine kinase activity"/>
    <property type="evidence" value="ECO:0007669"/>
    <property type="project" value="UniProtKB-KW"/>
</dbReference>
<name>A0A1X0P7E2_9TRYP</name>
<keyword evidence="4 8" id="KW-0418">Kinase</keyword>
<organism evidence="8 9">
    <name type="scientific">Trypanosoma theileri</name>
    <dbReference type="NCBI Taxonomy" id="67003"/>
    <lineage>
        <taxon>Eukaryota</taxon>
        <taxon>Discoba</taxon>
        <taxon>Euglenozoa</taxon>
        <taxon>Kinetoplastea</taxon>
        <taxon>Metakinetoplastina</taxon>
        <taxon>Trypanosomatida</taxon>
        <taxon>Trypanosomatidae</taxon>
        <taxon>Trypanosoma</taxon>
    </lineage>
</organism>
<keyword evidence="5 6" id="KW-0067">ATP-binding</keyword>
<evidence type="ECO:0000256" key="2">
    <source>
        <dbReference type="ARBA" id="ARBA00022679"/>
    </source>
</evidence>
<dbReference type="InterPro" id="IPR017441">
    <property type="entry name" value="Protein_kinase_ATP_BS"/>
</dbReference>
<dbReference type="VEuPathDB" id="TriTrypDB:TM35_000021800"/>
<dbReference type="InterPro" id="IPR008271">
    <property type="entry name" value="Ser/Thr_kinase_AS"/>
</dbReference>
<keyword evidence="2" id="KW-0808">Transferase</keyword>
<evidence type="ECO:0000256" key="5">
    <source>
        <dbReference type="ARBA" id="ARBA00022840"/>
    </source>
</evidence>
<dbReference type="RefSeq" id="XP_028886920.1">
    <property type="nucleotide sequence ID" value="XM_029021498.1"/>
</dbReference>
<dbReference type="PROSITE" id="PS50011">
    <property type="entry name" value="PROTEIN_KINASE_DOM"/>
    <property type="match status" value="1"/>
</dbReference>
<dbReference type="STRING" id="67003.A0A1X0P7E2"/>
<dbReference type="EMBL" id="NBCO01000002">
    <property type="protein sequence ID" value="ORC92854.1"/>
    <property type="molecule type" value="Genomic_DNA"/>
</dbReference>
<dbReference type="InterPro" id="IPR000719">
    <property type="entry name" value="Prot_kinase_dom"/>
</dbReference>
<dbReference type="GeneID" id="39981278"/>
<dbReference type="InterPro" id="IPR050660">
    <property type="entry name" value="NEK_Ser/Thr_kinase"/>
</dbReference>
<dbReference type="GO" id="GO:0005524">
    <property type="term" value="F:ATP binding"/>
    <property type="evidence" value="ECO:0007669"/>
    <property type="project" value="UniProtKB-UniRule"/>
</dbReference>
<evidence type="ECO:0000313" key="9">
    <source>
        <dbReference type="Proteomes" id="UP000192257"/>
    </source>
</evidence>
<comment type="caution">
    <text evidence="8">The sequence shown here is derived from an EMBL/GenBank/DDBJ whole genome shotgun (WGS) entry which is preliminary data.</text>
</comment>
<dbReference type="Pfam" id="PF00069">
    <property type="entry name" value="Pkinase"/>
    <property type="match status" value="1"/>
</dbReference>
<feature type="binding site" evidence="6">
    <location>
        <position position="129"/>
    </location>
    <ligand>
        <name>ATP</name>
        <dbReference type="ChEBI" id="CHEBI:30616"/>
    </ligand>
</feature>
<evidence type="ECO:0000256" key="1">
    <source>
        <dbReference type="ARBA" id="ARBA00010886"/>
    </source>
</evidence>
<dbReference type="PANTHER" id="PTHR43671:SF81">
    <property type="entry name" value="PROTEIN KINASE, PUTATIVE-RELATED"/>
    <property type="match status" value="1"/>
</dbReference>
<dbReference type="PANTHER" id="PTHR43671">
    <property type="entry name" value="SERINE/THREONINE-PROTEIN KINASE NEK"/>
    <property type="match status" value="1"/>
</dbReference>
<dbReference type="Gene3D" id="1.10.510.10">
    <property type="entry name" value="Transferase(Phosphotransferase) domain 1"/>
    <property type="match status" value="1"/>
</dbReference>
<evidence type="ECO:0000256" key="3">
    <source>
        <dbReference type="ARBA" id="ARBA00022741"/>
    </source>
</evidence>
<reference evidence="8 9" key="1">
    <citation type="submission" date="2017-03" db="EMBL/GenBank/DDBJ databases">
        <title>An alternative strategy for trypanosome survival in the mammalian bloodstream revealed through genome and transcriptome analysis of the ubiquitous bovine parasite Trypanosoma (Megatrypanum) theileri.</title>
        <authorList>
            <person name="Kelly S."/>
            <person name="Ivens A."/>
            <person name="Mott A."/>
            <person name="O'Neill E."/>
            <person name="Emms D."/>
            <person name="Macleod O."/>
            <person name="Voorheis P."/>
            <person name="Matthews J."/>
            <person name="Matthews K."/>
            <person name="Carrington M."/>
        </authorList>
    </citation>
    <scope>NUCLEOTIDE SEQUENCE [LARGE SCALE GENOMIC DNA]</scope>
    <source>
        <strain evidence="8">Edinburgh</strain>
    </source>
</reference>
<evidence type="ECO:0000256" key="6">
    <source>
        <dbReference type="PROSITE-ProRule" id="PRU10141"/>
    </source>
</evidence>
<comment type="similarity">
    <text evidence="1">Belongs to the protein kinase superfamily. NEK Ser/Thr protein kinase family. NIMA subfamily.</text>
</comment>
<keyword evidence="8" id="KW-0723">Serine/threonine-protein kinase</keyword>
<sequence>MLFDQSKVFEGATLSWCDRIVGEFFLSRWTPSSALLGGTAGFRSNGDPVNYPLLQLNCEDVKMLFSSAGDRWWGLVEDSGTSIVCDEVNNQTGTDSNLFHCIIPLGSGSFGTVLLAQSRLHPTRFFAAKGLTQLLQSSLMAEHEIPGGKQDMMEVLRQIVHGEVYETSQQHPALCNFVRETQVTLSLPSHPHIARCYGIVFATSPVKDERRIMHSVSSSRLPSPTISSAYMLMELGTGGTLGDFFRRYKEYLAEEHLICLISQLLKGLVCMHKNGVLHRDIKPSNVLVRRRSSSAWESDTELFFVDFGIAAVVGDANCETERTLIGSGAYSPPEIARYWGYRRQCPYSYASDIWSMGAIFYVLLTCGASKVEDGMSAVFLDGLLPTPAAVASFQLRVARGEYPSLMELKKIPLVSNETLSLLRQHLAYQRTKNVTFGNNNSEIDYTRYTTVLDGKMEIEGTVKGDWPEWALTVGAQVMARNLQRRQFSDDFLKLIDLMMIANPADRPTAEKLLLEFPIFAIRMPWWEKALDRTLRRIEEGEEDVLLDVCVGESDEEEEEDEEEIAVMRRTMMPLILPAENDGYVPHNIIHWWHLDFTKGEPDYRKWFSITSLLGCLLDALRRLRGFEIDSDSGTNERKPVTLYSPTALHFVERVFDRVNSSDISVGACCDGPLLKELEARNLNSNFFIHVQIKIYVTPEADKIHLSSTWCDEYDIADEEEMSRHAMEVLVATTYAYLNRRQEGVPLEAALQALDWVSWHIGKNEIDSNGKRERCFTLEYLAAAPREVESQFFGKKITGDITSVFRIWRANLDDALRCSLRDTSTTISTSTTSITASTAVANPQTDKSHYNEFLKESMKGVLGILNSAEVELQKKQVVSEEDQGLLQGLLVQQFCVRQPPSVKACMRVFEDMADDSHSASLLVEEWIRNSIFNTEGSMVLLPENSI</sequence>
<dbReference type="PROSITE" id="PS00108">
    <property type="entry name" value="PROTEIN_KINASE_ST"/>
    <property type="match status" value="1"/>
</dbReference>
<dbReference type="Proteomes" id="UP000192257">
    <property type="component" value="Unassembled WGS sequence"/>
</dbReference>
<evidence type="ECO:0000313" key="8">
    <source>
        <dbReference type="EMBL" id="ORC92854.1"/>
    </source>
</evidence>